<keyword evidence="2" id="KW-1185">Reference proteome</keyword>
<protein>
    <submittedName>
        <fullName evidence="1">Uncharacterized protein</fullName>
    </submittedName>
</protein>
<evidence type="ECO:0000313" key="1">
    <source>
        <dbReference type="EMBL" id="PJF20018.1"/>
    </source>
</evidence>
<comment type="caution">
    <text evidence="1">The sequence shown here is derived from an EMBL/GenBank/DDBJ whole genome shotgun (WGS) entry which is preliminary data.</text>
</comment>
<dbReference type="EMBL" id="MTSL01000014">
    <property type="protein sequence ID" value="PJF20018.1"/>
    <property type="molecule type" value="Genomic_DNA"/>
</dbReference>
<organism evidence="1 2">
    <name type="scientific">Paramicrosporidium saccamoebae</name>
    <dbReference type="NCBI Taxonomy" id="1246581"/>
    <lineage>
        <taxon>Eukaryota</taxon>
        <taxon>Fungi</taxon>
        <taxon>Fungi incertae sedis</taxon>
        <taxon>Cryptomycota</taxon>
        <taxon>Cryptomycota incertae sedis</taxon>
        <taxon>Paramicrosporidium</taxon>
    </lineage>
</organism>
<sequence length="156" mass="17433">MSSGVEIIMRTDLFLWIGAFLSCASGAGLLHHARRFGGSCKTSYGTSVELHPTAVRFSNNHSTAYVKLESNKLEIFNDGDVRCHVIRGDQKLLSRTELEIGDKVVIEIGREFWGIEEVHEYMREILDTEENVMSLSRNKQCWSTLVVPIVAGSASE</sequence>
<dbReference type="Proteomes" id="UP000240830">
    <property type="component" value="Unassembled WGS sequence"/>
</dbReference>
<name>A0A2H9TQI0_9FUNG</name>
<dbReference type="AlphaFoldDB" id="A0A2H9TQI0"/>
<accession>A0A2H9TQI0</accession>
<reference evidence="1 2" key="1">
    <citation type="submission" date="2016-10" db="EMBL/GenBank/DDBJ databases">
        <title>The genome of Paramicrosporidium saccamoebae is the missing link in understanding Cryptomycota and Microsporidia evolution.</title>
        <authorList>
            <person name="Quandt C.A."/>
            <person name="Beaudet D."/>
            <person name="Corsaro D."/>
            <person name="Michel R."/>
            <person name="Corradi N."/>
            <person name="James T."/>
        </authorList>
    </citation>
    <scope>NUCLEOTIDE SEQUENCE [LARGE SCALE GENOMIC DNA]</scope>
    <source>
        <strain evidence="1 2">KSL3</strain>
    </source>
</reference>
<proteinExistence type="predicted"/>
<gene>
    <name evidence="1" type="ORF">PSACC_00169</name>
</gene>
<evidence type="ECO:0000313" key="2">
    <source>
        <dbReference type="Proteomes" id="UP000240830"/>
    </source>
</evidence>